<dbReference type="InterPro" id="IPR038883">
    <property type="entry name" value="AN11006-like"/>
</dbReference>
<dbReference type="OrthoDB" id="3797964at2759"/>
<sequence>MANHDSGARKPDPSTDTTIMSTVEQVEQIGPFFKLPGELRNQIYEILLTNNRDPNDRIINGERVQIRINSRRTFPDNNVSAPKPISPTTPLFHSAILRTCRHAHDEGISILYGKNVFATIISVTSEEPRLPLFPGGVEISKIQHLQLEYRPRFNFNFNRRIGNSHTRCNKLLQLTHMHDLRDITIAVTFSHHEGAKSFNQHWHDTAGFNYAMRDLISAIPKHVKDVNWGLNKEQKSARYSTHHYFPENCVLRKIWRIYRHLQGMDVGLKPMMGYRWGDGTIDGDGDDSDEE</sequence>
<keyword evidence="3" id="KW-1185">Reference proteome</keyword>
<evidence type="ECO:0000259" key="1">
    <source>
        <dbReference type="Pfam" id="PF24864"/>
    </source>
</evidence>
<protein>
    <recommendedName>
        <fullName evidence="1">DUF7730 domain-containing protein</fullName>
    </recommendedName>
</protein>
<evidence type="ECO:0000313" key="3">
    <source>
        <dbReference type="Proteomes" id="UP000799324"/>
    </source>
</evidence>
<dbReference type="AlphaFoldDB" id="A0A6A6TE92"/>
<dbReference type="Pfam" id="PF24864">
    <property type="entry name" value="DUF7730"/>
    <property type="match status" value="1"/>
</dbReference>
<accession>A0A6A6TE92</accession>
<dbReference type="Proteomes" id="UP000799324">
    <property type="component" value="Unassembled WGS sequence"/>
</dbReference>
<evidence type="ECO:0000313" key="2">
    <source>
        <dbReference type="EMBL" id="KAF2658022.1"/>
    </source>
</evidence>
<dbReference type="PANTHER" id="PTHR42085">
    <property type="entry name" value="F-BOX DOMAIN-CONTAINING PROTEIN"/>
    <property type="match status" value="1"/>
</dbReference>
<dbReference type="EMBL" id="MU004319">
    <property type="protein sequence ID" value="KAF2658022.1"/>
    <property type="molecule type" value="Genomic_DNA"/>
</dbReference>
<reference evidence="2" key="1">
    <citation type="journal article" date="2020" name="Stud. Mycol.">
        <title>101 Dothideomycetes genomes: a test case for predicting lifestyles and emergence of pathogens.</title>
        <authorList>
            <person name="Haridas S."/>
            <person name="Albert R."/>
            <person name="Binder M."/>
            <person name="Bloem J."/>
            <person name="Labutti K."/>
            <person name="Salamov A."/>
            <person name="Andreopoulos B."/>
            <person name="Baker S."/>
            <person name="Barry K."/>
            <person name="Bills G."/>
            <person name="Bluhm B."/>
            <person name="Cannon C."/>
            <person name="Castanera R."/>
            <person name="Culley D."/>
            <person name="Daum C."/>
            <person name="Ezra D."/>
            <person name="Gonzalez J."/>
            <person name="Henrissat B."/>
            <person name="Kuo A."/>
            <person name="Liang C."/>
            <person name="Lipzen A."/>
            <person name="Lutzoni F."/>
            <person name="Magnuson J."/>
            <person name="Mondo S."/>
            <person name="Nolan M."/>
            <person name="Ohm R."/>
            <person name="Pangilinan J."/>
            <person name="Park H.-J."/>
            <person name="Ramirez L."/>
            <person name="Alfaro M."/>
            <person name="Sun H."/>
            <person name="Tritt A."/>
            <person name="Yoshinaga Y."/>
            <person name="Zwiers L.-H."/>
            <person name="Turgeon B."/>
            <person name="Goodwin S."/>
            <person name="Spatafora J."/>
            <person name="Crous P."/>
            <person name="Grigoriev I."/>
        </authorList>
    </citation>
    <scope>NUCLEOTIDE SEQUENCE</scope>
    <source>
        <strain evidence="2">CBS 122681</strain>
    </source>
</reference>
<dbReference type="InterPro" id="IPR056632">
    <property type="entry name" value="DUF7730"/>
</dbReference>
<dbReference type="PANTHER" id="PTHR42085:SF4">
    <property type="entry name" value="F-BOX DOMAIN-CONTAINING PROTEIN"/>
    <property type="match status" value="1"/>
</dbReference>
<organism evidence="2 3">
    <name type="scientific">Lophiostoma macrostomum CBS 122681</name>
    <dbReference type="NCBI Taxonomy" id="1314788"/>
    <lineage>
        <taxon>Eukaryota</taxon>
        <taxon>Fungi</taxon>
        <taxon>Dikarya</taxon>
        <taxon>Ascomycota</taxon>
        <taxon>Pezizomycotina</taxon>
        <taxon>Dothideomycetes</taxon>
        <taxon>Pleosporomycetidae</taxon>
        <taxon>Pleosporales</taxon>
        <taxon>Lophiostomataceae</taxon>
        <taxon>Lophiostoma</taxon>
    </lineage>
</organism>
<gene>
    <name evidence="2" type="ORF">K491DRAFT_713980</name>
</gene>
<feature type="domain" description="DUF7730" evidence="1">
    <location>
        <begin position="31"/>
        <end position="190"/>
    </location>
</feature>
<name>A0A6A6TE92_9PLEO</name>
<proteinExistence type="predicted"/>